<dbReference type="PANTHER" id="PTHR48174">
    <property type="entry name" value="DUF946 FAMILY PROTEIN"/>
    <property type="match status" value="1"/>
</dbReference>
<keyword evidence="2" id="KW-0732">Signal</keyword>
<gene>
    <name evidence="3" type="ORF">IAR55_003580</name>
</gene>
<feature type="signal peptide" evidence="2">
    <location>
        <begin position="1"/>
        <end position="26"/>
    </location>
</feature>
<dbReference type="InterPro" id="IPR009291">
    <property type="entry name" value="Vps62"/>
</dbReference>
<sequence>MQIMIRTTTALHLTFLFLTLTPFATSISIPQPNQIPFDSTFPNHQFTKEDNDTIIQLLRRFAPIVKLSVGEEYYPSSVEYMLPHYSFLENFHGEKEPANHTLLTPSLLDHLPLFGSGQFLSISEPHNPQPFLLSGDSEYLYGPAGQEGGMKRDAKGRGKVEEPIYGFGVDMGRGIIDLWYWTFYPFNLGKAIGPFGILGNHVADWEHLRMRTVNGTPVSADFTTHNGGRFSAGTIRWEDVIKHKGRPVAYSAAGSHGIWNEPGDHIYAELAKVFKLVDVTDDDGAIWDTKDLVVPVRYWDDSDHRRRIWHNGENSWLNFRGRFGNRGENDCWWHKLVGICQLVDAPPGPNRFFGITPDCIIAPLAPIFSSYSFYLSSPAIRWAEANGIGIVQVEQTCTRPKRNPDDDDDDDYDNDNNDGHEYNEEVMYDEDRLDVWAIKGLTDYKGEKKHTVTMDSCKGVQSAVRAYRISLCTIDGQCLTTSNERRICTYEEGKKGYKFGSAVDLEDIDDWRWQY</sequence>
<evidence type="ECO:0000313" key="3">
    <source>
        <dbReference type="EMBL" id="KAK8854841.1"/>
    </source>
</evidence>
<dbReference type="AlphaFoldDB" id="A0AAW0YNZ8"/>
<dbReference type="EMBL" id="JBCAWK010000006">
    <property type="protein sequence ID" value="KAK8854841.1"/>
    <property type="molecule type" value="Genomic_DNA"/>
</dbReference>
<feature type="chain" id="PRO_5043519597" description="Protein-vacuolar targeting-related protein" evidence="2">
    <location>
        <begin position="27"/>
        <end position="515"/>
    </location>
</feature>
<proteinExistence type="predicted"/>
<feature type="compositionally biased region" description="Acidic residues" evidence="1">
    <location>
        <begin position="405"/>
        <end position="416"/>
    </location>
</feature>
<dbReference type="GeneID" id="92180838"/>
<dbReference type="Pfam" id="PF06101">
    <property type="entry name" value="Vps62"/>
    <property type="match status" value="1"/>
</dbReference>
<protein>
    <recommendedName>
        <fullName evidence="5">Protein-vacuolar targeting-related protein</fullName>
    </recommendedName>
</protein>
<reference evidence="3 4" key="1">
    <citation type="journal article" date="2024" name="bioRxiv">
        <title>Comparative genomics of Cryptococcus and Kwoniella reveals pathogenesis evolution and contrasting karyotype dynamics via intercentromeric recombination or chromosome fusion.</title>
        <authorList>
            <person name="Coelho M.A."/>
            <person name="David-Palma M."/>
            <person name="Shea T."/>
            <person name="Bowers K."/>
            <person name="McGinley-Smith S."/>
            <person name="Mohammad A.W."/>
            <person name="Gnirke A."/>
            <person name="Yurkov A.M."/>
            <person name="Nowrousian M."/>
            <person name="Sun S."/>
            <person name="Cuomo C.A."/>
            <person name="Heitman J."/>
        </authorList>
    </citation>
    <scope>NUCLEOTIDE SEQUENCE [LARGE SCALE GENOMIC DNA]</scope>
    <source>
        <strain evidence="3 4">CBS 13917</strain>
    </source>
</reference>
<evidence type="ECO:0000256" key="2">
    <source>
        <dbReference type="SAM" id="SignalP"/>
    </source>
</evidence>
<comment type="caution">
    <text evidence="3">The sequence shown here is derived from an EMBL/GenBank/DDBJ whole genome shotgun (WGS) entry which is preliminary data.</text>
</comment>
<feature type="region of interest" description="Disordered" evidence="1">
    <location>
        <begin position="396"/>
        <end position="421"/>
    </location>
</feature>
<dbReference type="Proteomes" id="UP001388673">
    <property type="component" value="Unassembled WGS sequence"/>
</dbReference>
<organism evidence="3 4">
    <name type="scientific">Kwoniella newhampshirensis</name>
    <dbReference type="NCBI Taxonomy" id="1651941"/>
    <lineage>
        <taxon>Eukaryota</taxon>
        <taxon>Fungi</taxon>
        <taxon>Dikarya</taxon>
        <taxon>Basidiomycota</taxon>
        <taxon>Agaricomycotina</taxon>
        <taxon>Tremellomycetes</taxon>
        <taxon>Tremellales</taxon>
        <taxon>Cryptococcaceae</taxon>
        <taxon>Kwoniella</taxon>
    </lineage>
</organism>
<dbReference type="KEGG" id="kne:92180838"/>
<evidence type="ECO:0000256" key="1">
    <source>
        <dbReference type="SAM" id="MobiDB-lite"/>
    </source>
</evidence>
<evidence type="ECO:0000313" key="4">
    <source>
        <dbReference type="Proteomes" id="UP001388673"/>
    </source>
</evidence>
<evidence type="ECO:0008006" key="5">
    <source>
        <dbReference type="Google" id="ProtNLM"/>
    </source>
</evidence>
<accession>A0AAW0YNZ8</accession>
<name>A0AAW0YNZ8_9TREE</name>
<dbReference type="PANTHER" id="PTHR48174:SF5">
    <property type="entry name" value="VACUOLAR PROTEIN SORTING-ASSOCIATED PROTEIN 62"/>
    <property type="match status" value="1"/>
</dbReference>
<keyword evidence="4" id="KW-1185">Reference proteome</keyword>
<dbReference type="RefSeq" id="XP_066803079.1">
    <property type="nucleotide sequence ID" value="XM_066946687.1"/>
</dbReference>